<protein>
    <recommendedName>
        <fullName evidence="10">BOS complex subunit TMEM147</fullName>
    </recommendedName>
    <alternativeName>
        <fullName evidence="11">Transmembrane protein 147</fullName>
    </alternativeName>
</protein>
<evidence type="ECO:0000256" key="3">
    <source>
        <dbReference type="ARBA" id="ARBA00004651"/>
    </source>
</evidence>
<evidence type="ECO:0000256" key="5">
    <source>
        <dbReference type="ARBA" id="ARBA00022692"/>
    </source>
</evidence>
<evidence type="ECO:0000256" key="6">
    <source>
        <dbReference type="ARBA" id="ARBA00022824"/>
    </source>
</evidence>
<comment type="similarity">
    <text evidence="9">Belongs to the TMEM147 family.</text>
</comment>
<evidence type="ECO:0000313" key="13">
    <source>
        <dbReference type="EMBL" id="MXQ95252.1"/>
    </source>
</evidence>
<dbReference type="GO" id="GO:0005886">
    <property type="term" value="C:plasma membrane"/>
    <property type="evidence" value="ECO:0007669"/>
    <property type="project" value="UniProtKB-SubCell"/>
</dbReference>
<dbReference type="AlphaFoldDB" id="A0A6B0S034"/>
<evidence type="ECO:0000313" key="14">
    <source>
        <dbReference type="Proteomes" id="UP000322234"/>
    </source>
</evidence>
<dbReference type="Proteomes" id="UP000322234">
    <property type="component" value="Unassembled WGS sequence"/>
</dbReference>
<evidence type="ECO:0000256" key="7">
    <source>
        <dbReference type="ARBA" id="ARBA00022989"/>
    </source>
</evidence>
<dbReference type="PANTHER" id="PTHR12869:SF0">
    <property type="entry name" value="BOS COMPLEX SUBUNIT TMEM147"/>
    <property type="match status" value="1"/>
</dbReference>
<keyword evidence="5" id="KW-0812">Transmembrane</keyword>
<keyword evidence="14" id="KW-1185">Reference proteome</keyword>
<sequence length="127" mass="14665">MTLFHFRNCFALIYSPYSTTYKYSGLSESSAFWKCVQPGVTHLFVQLCKLRGVEFDWKYIQMSIDSNISLVHCFVGFAQVWMITCCDLHHTQRPAVLLLMFLSIYKAFVTETFIHLCSLGSWTALLA</sequence>
<keyword evidence="8" id="KW-0472">Membrane</keyword>
<comment type="caution">
    <text evidence="13">The sequence shown here is derived from an EMBL/GenBank/DDBJ whole genome shotgun (WGS) entry which is preliminary data.</text>
</comment>
<evidence type="ECO:0000256" key="2">
    <source>
        <dbReference type="ARBA" id="ARBA00004477"/>
    </source>
</evidence>
<keyword evidence="7" id="KW-1133">Transmembrane helix</keyword>
<comment type="function">
    <text evidence="12">Component of the multi-pass translocon (MPT) complex that mediates insertion of multi-pass membrane proteins into the lipid bilayer of membranes. The MPT complex takes over after the SEC61 complex: following membrane insertion of the first few transmembrane segments of proteins by the SEC61 complex, the MPT complex occludes the lateral gate of the SEC61 complex to promote insertion of subsequent transmembrane regions. Also acts as a negative regulator of CHRM3 function, most likely by interfering with its trafficking to the cell membrane. Negatively regulates CHRM3-mediated calcium mobilization and activation of RPS6KA1/p90RSK activity. Regulates LBR localization to the nucleus inner membrane.</text>
</comment>
<keyword evidence="4" id="KW-1003">Cell membrane</keyword>
<dbReference type="InterPro" id="IPR019164">
    <property type="entry name" value="TMEM147"/>
</dbReference>
<organism evidence="13 14">
    <name type="scientific">Bos mutus</name>
    <name type="common">wild yak</name>
    <dbReference type="NCBI Taxonomy" id="72004"/>
    <lineage>
        <taxon>Eukaryota</taxon>
        <taxon>Metazoa</taxon>
        <taxon>Chordata</taxon>
        <taxon>Craniata</taxon>
        <taxon>Vertebrata</taxon>
        <taxon>Euteleostomi</taxon>
        <taxon>Mammalia</taxon>
        <taxon>Eutheria</taxon>
        <taxon>Laurasiatheria</taxon>
        <taxon>Artiodactyla</taxon>
        <taxon>Ruminantia</taxon>
        <taxon>Pecora</taxon>
        <taxon>Bovidae</taxon>
        <taxon>Bovinae</taxon>
        <taxon>Bos</taxon>
    </lineage>
</organism>
<evidence type="ECO:0000256" key="4">
    <source>
        <dbReference type="ARBA" id="ARBA00022475"/>
    </source>
</evidence>
<gene>
    <name evidence="13" type="ORF">E5288_WYG010589</name>
</gene>
<reference evidence="13" key="1">
    <citation type="submission" date="2019-10" db="EMBL/GenBank/DDBJ databases">
        <title>The sequence and de novo assembly of the wild yak genome.</title>
        <authorList>
            <person name="Liu Y."/>
        </authorList>
    </citation>
    <scope>NUCLEOTIDE SEQUENCE [LARGE SCALE GENOMIC DNA]</scope>
    <source>
        <strain evidence="13">WY2019</strain>
    </source>
</reference>
<comment type="subcellular location">
    <subcellularLocation>
        <location evidence="3">Cell membrane</location>
        <topology evidence="3">Multi-pass membrane protein</topology>
    </subcellularLocation>
    <subcellularLocation>
        <location evidence="2">Endoplasmic reticulum membrane</location>
        <topology evidence="2">Multi-pass membrane protein</topology>
    </subcellularLocation>
    <subcellularLocation>
        <location evidence="1">Nucleus membrane</location>
        <topology evidence="1">Multi-pass membrane protein</topology>
    </subcellularLocation>
</comment>
<dbReference type="GO" id="GO:0005789">
    <property type="term" value="C:endoplasmic reticulum membrane"/>
    <property type="evidence" value="ECO:0007669"/>
    <property type="project" value="UniProtKB-SubCell"/>
</dbReference>
<name>A0A6B0S034_9CETA</name>
<evidence type="ECO:0000256" key="1">
    <source>
        <dbReference type="ARBA" id="ARBA00004232"/>
    </source>
</evidence>
<dbReference type="PANTHER" id="PTHR12869">
    <property type="entry name" value="SMALL SEVEN TRANSMEMBRANE DOMAIN-CONTAINING PROTEIN"/>
    <property type="match status" value="1"/>
</dbReference>
<accession>A0A6B0S034</accession>
<keyword evidence="6" id="KW-0256">Endoplasmic reticulum</keyword>
<evidence type="ECO:0000256" key="10">
    <source>
        <dbReference type="ARBA" id="ARBA00034846"/>
    </source>
</evidence>
<evidence type="ECO:0000256" key="11">
    <source>
        <dbReference type="ARBA" id="ARBA00034899"/>
    </source>
</evidence>
<proteinExistence type="inferred from homology"/>
<dbReference type="GO" id="GO:0031965">
    <property type="term" value="C:nuclear membrane"/>
    <property type="evidence" value="ECO:0007669"/>
    <property type="project" value="UniProtKB-SubCell"/>
</dbReference>
<evidence type="ECO:0000256" key="8">
    <source>
        <dbReference type="ARBA" id="ARBA00023136"/>
    </source>
</evidence>
<evidence type="ECO:0000256" key="9">
    <source>
        <dbReference type="ARBA" id="ARBA00034739"/>
    </source>
</evidence>
<dbReference type="EMBL" id="VBQZ03000130">
    <property type="protein sequence ID" value="MXQ95252.1"/>
    <property type="molecule type" value="Genomic_DNA"/>
</dbReference>
<evidence type="ECO:0000256" key="12">
    <source>
        <dbReference type="ARBA" id="ARBA00045811"/>
    </source>
</evidence>
<dbReference type="Pfam" id="PF09767">
    <property type="entry name" value="DUF2053"/>
    <property type="match status" value="2"/>
</dbReference>